<dbReference type="GO" id="GO:0008198">
    <property type="term" value="F:ferrous iron binding"/>
    <property type="evidence" value="ECO:0007669"/>
    <property type="project" value="TreeGrafter"/>
</dbReference>
<keyword evidence="5" id="KW-0560">Oxidoreductase</keyword>
<dbReference type="GO" id="GO:0035516">
    <property type="term" value="F:broad specificity oxidative DNA demethylase activity"/>
    <property type="evidence" value="ECO:0007669"/>
    <property type="project" value="TreeGrafter"/>
</dbReference>
<evidence type="ECO:0000256" key="6">
    <source>
        <dbReference type="ARBA" id="ARBA00023004"/>
    </source>
</evidence>
<evidence type="ECO:0000256" key="5">
    <source>
        <dbReference type="ARBA" id="ARBA00023002"/>
    </source>
</evidence>
<dbReference type="GO" id="GO:0035513">
    <property type="term" value="P:oxidative RNA demethylation"/>
    <property type="evidence" value="ECO:0007669"/>
    <property type="project" value="TreeGrafter"/>
</dbReference>
<dbReference type="InterPro" id="IPR037151">
    <property type="entry name" value="AlkB-like_sf"/>
</dbReference>
<keyword evidence="6" id="KW-0408">Iron</keyword>
<evidence type="ECO:0000313" key="10">
    <source>
        <dbReference type="Proteomes" id="UP000747399"/>
    </source>
</evidence>
<comment type="caution">
    <text evidence="9">The sequence shown here is derived from an EMBL/GenBank/DDBJ whole genome shotgun (WGS) entry which is preliminary data.</text>
</comment>
<gene>
    <name evidence="9" type="ORF">Vafri_13915</name>
</gene>
<keyword evidence="4" id="KW-0223">Dioxygenase</keyword>
<dbReference type="GO" id="GO:0005737">
    <property type="term" value="C:cytoplasm"/>
    <property type="evidence" value="ECO:0007669"/>
    <property type="project" value="TreeGrafter"/>
</dbReference>
<dbReference type="InterPro" id="IPR004574">
    <property type="entry name" value="Alkb"/>
</dbReference>
<evidence type="ECO:0000256" key="2">
    <source>
        <dbReference type="ARBA" id="ARBA00007879"/>
    </source>
</evidence>
<dbReference type="Pfam" id="PF13532">
    <property type="entry name" value="2OG-FeII_Oxy_2"/>
    <property type="match status" value="1"/>
</dbReference>
<evidence type="ECO:0000313" key="9">
    <source>
        <dbReference type="EMBL" id="GIL59227.1"/>
    </source>
</evidence>
<evidence type="ECO:0000256" key="4">
    <source>
        <dbReference type="ARBA" id="ARBA00022964"/>
    </source>
</evidence>
<protein>
    <recommendedName>
        <fullName evidence="8">Alpha-ketoglutarate-dependent dioxygenase AlkB-like domain-containing protein</fullName>
    </recommendedName>
</protein>
<dbReference type="PANTHER" id="PTHR16557:SF2">
    <property type="entry name" value="NUCLEIC ACID DIOXYGENASE ALKBH1"/>
    <property type="match status" value="1"/>
</dbReference>
<evidence type="ECO:0000256" key="3">
    <source>
        <dbReference type="ARBA" id="ARBA00022723"/>
    </source>
</evidence>
<accession>A0A8J4BIC2</accession>
<sequence>MEAQKVENLFHLGDGRTGASDSTRPLMTTQALLKYARGMHAWLPSAMGLYAPACTPLPEEPQQEPSTSSLPEDSKMPRFHEATYDICSAGMAPGAAGALLPTLQQQQQQQQRNPGGIPRAVEALPPGVVLLKGYLTMDEQIRIVHQIRELGIGPGGFYTPSYKTGARLWLHMMCMGLHWEPRTNSYETIRSSFDGATPPPIPSWLAELCGRCLEAASAAAVAAGGSRFPPLQPDICLANFYERSGKLGMHQVGGRRVGCCGVRVRVCVCIV</sequence>
<dbReference type="SUPFAM" id="SSF51197">
    <property type="entry name" value="Clavaminate synthase-like"/>
    <property type="match status" value="1"/>
</dbReference>
<dbReference type="InterPro" id="IPR027450">
    <property type="entry name" value="AlkB-like"/>
</dbReference>
<dbReference type="AlphaFoldDB" id="A0A8J4BIC2"/>
<evidence type="ECO:0000259" key="8">
    <source>
        <dbReference type="Pfam" id="PF13532"/>
    </source>
</evidence>
<organism evidence="9 10">
    <name type="scientific">Volvox africanus</name>
    <dbReference type="NCBI Taxonomy" id="51714"/>
    <lineage>
        <taxon>Eukaryota</taxon>
        <taxon>Viridiplantae</taxon>
        <taxon>Chlorophyta</taxon>
        <taxon>core chlorophytes</taxon>
        <taxon>Chlorophyceae</taxon>
        <taxon>CS clade</taxon>
        <taxon>Chlamydomonadales</taxon>
        <taxon>Volvocaceae</taxon>
        <taxon>Volvox</taxon>
    </lineage>
</organism>
<feature type="domain" description="Alpha-ketoglutarate-dependent dioxygenase AlkB-like" evidence="8">
    <location>
        <begin position="127"/>
        <end position="251"/>
    </location>
</feature>
<dbReference type="EMBL" id="BNCO01000034">
    <property type="protein sequence ID" value="GIL59227.1"/>
    <property type="molecule type" value="Genomic_DNA"/>
</dbReference>
<name>A0A8J4BIC2_9CHLO</name>
<keyword evidence="10" id="KW-1185">Reference proteome</keyword>
<proteinExistence type="inferred from homology"/>
<reference evidence="9" key="1">
    <citation type="journal article" date="2021" name="Proc. Natl. Acad. Sci. U.S.A.">
        <title>Three genomes in the algal genus Volvox reveal the fate of a haploid sex-determining region after a transition to homothallism.</title>
        <authorList>
            <person name="Yamamoto K."/>
            <person name="Hamaji T."/>
            <person name="Kawai-Toyooka H."/>
            <person name="Matsuzaki R."/>
            <person name="Takahashi F."/>
            <person name="Nishimura Y."/>
            <person name="Kawachi M."/>
            <person name="Noguchi H."/>
            <person name="Minakuchi Y."/>
            <person name="Umen J.G."/>
            <person name="Toyoda A."/>
            <person name="Nozaki H."/>
        </authorList>
    </citation>
    <scope>NUCLEOTIDE SEQUENCE</scope>
    <source>
        <strain evidence="9">NIES-3780</strain>
    </source>
</reference>
<dbReference type="PANTHER" id="PTHR16557">
    <property type="entry name" value="ALKYLATED DNA REPAIR PROTEIN ALKB-RELATED"/>
    <property type="match status" value="1"/>
</dbReference>
<dbReference type="GO" id="GO:0035515">
    <property type="term" value="F:oxidative RNA demethylase activity"/>
    <property type="evidence" value="ECO:0007669"/>
    <property type="project" value="TreeGrafter"/>
</dbReference>
<dbReference type="Gene3D" id="2.60.120.590">
    <property type="entry name" value="Alpha-ketoglutarate-dependent dioxygenase AlkB-like"/>
    <property type="match status" value="1"/>
</dbReference>
<evidence type="ECO:0000256" key="1">
    <source>
        <dbReference type="ARBA" id="ARBA00001954"/>
    </source>
</evidence>
<keyword evidence="3" id="KW-0479">Metal-binding</keyword>
<dbReference type="Proteomes" id="UP000747399">
    <property type="component" value="Unassembled WGS sequence"/>
</dbReference>
<comment type="cofactor">
    <cofactor evidence="1">
        <name>Fe(2+)</name>
        <dbReference type="ChEBI" id="CHEBI:29033"/>
    </cofactor>
</comment>
<feature type="region of interest" description="Disordered" evidence="7">
    <location>
        <begin position="54"/>
        <end position="75"/>
    </location>
</feature>
<evidence type="ECO:0000256" key="7">
    <source>
        <dbReference type="SAM" id="MobiDB-lite"/>
    </source>
</evidence>
<comment type="similarity">
    <text evidence="2">Belongs to the alkB family.</text>
</comment>